<dbReference type="SUPFAM" id="SSF47384">
    <property type="entry name" value="Homodimeric domain of signal transducing histidine kinase"/>
    <property type="match status" value="1"/>
</dbReference>
<dbReference type="STRING" id="1801754.A3D42_01495"/>
<dbReference type="CDD" id="cd00075">
    <property type="entry name" value="HATPase"/>
    <property type="match status" value="1"/>
</dbReference>
<dbReference type="EMBL" id="MFUE01000009">
    <property type="protein sequence ID" value="OGI77866.1"/>
    <property type="molecule type" value="Genomic_DNA"/>
</dbReference>
<dbReference type="InterPro" id="IPR036890">
    <property type="entry name" value="HATPase_C_sf"/>
</dbReference>
<dbReference type="Proteomes" id="UP000177777">
    <property type="component" value="Unassembled WGS sequence"/>
</dbReference>
<dbReference type="InterPro" id="IPR005467">
    <property type="entry name" value="His_kinase_dom"/>
</dbReference>
<gene>
    <name evidence="8" type="ORF">A3D42_01495</name>
</gene>
<evidence type="ECO:0000256" key="5">
    <source>
        <dbReference type="ARBA" id="ARBA00022777"/>
    </source>
</evidence>
<dbReference type="CDD" id="cd00082">
    <property type="entry name" value="HisKA"/>
    <property type="match status" value="1"/>
</dbReference>
<name>A0A1F6W7W4_9BACT</name>
<dbReference type="Gene3D" id="1.10.287.130">
    <property type="match status" value="1"/>
</dbReference>
<organism evidence="8 9">
    <name type="scientific">Candidatus Nomurabacteria bacterium RIFCSPHIGHO2_02_FULL_41_18</name>
    <dbReference type="NCBI Taxonomy" id="1801754"/>
    <lineage>
        <taxon>Bacteria</taxon>
        <taxon>Candidatus Nomuraibacteriota</taxon>
    </lineage>
</organism>
<reference evidence="8 9" key="1">
    <citation type="journal article" date="2016" name="Nat. Commun.">
        <title>Thousands of microbial genomes shed light on interconnected biogeochemical processes in an aquifer system.</title>
        <authorList>
            <person name="Anantharaman K."/>
            <person name="Brown C.T."/>
            <person name="Hug L.A."/>
            <person name="Sharon I."/>
            <person name="Castelle C.J."/>
            <person name="Probst A.J."/>
            <person name="Thomas B.C."/>
            <person name="Singh A."/>
            <person name="Wilkins M.J."/>
            <person name="Karaoz U."/>
            <person name="Brodie E.L."/>
            <person name="Williams K.H."/>
            <person name="Hubbard S.S."/>
            <person name="Banfield J.F."/>
        </authorList>
    </citation>
    <scope>NUCLEOTIDE SEQUENCE [LARGE SCALE GENOMIC DNA]</scope>
</reference>
<keyword evidence="3" id="KW-0597">Phosphoprotein</keyword>
<evidence type="ECO:0000256" key="4">
    <source>
        <dbReference type="ARBA" id="ARBA00022679"/>
    </source>
</evidence>
<keyword evidence="4" id="KW-0808">Transferase</keyword>
<protein>
    <recommendedName>
        <fullName evidence="2">histidine kinase</fullName>
        <ecNumber evidence="2">2.7.13.3</ecNumber>
    </recommendedName>
</protein>
<proteinExistence type="predicted"/>
<dbReference type="PANTHER" id="PTHR43711">
    <property type="entry name" value="TWO-COMPONENT HISTIDINE KINASE"/>
    <property type="match status" value="1"/>
</dbReference>
<dbReference type="FunFam" id="3.30.565.10:FF:000006">
    <property type="entry name" value="Sensor histidine kinase WalK"/>
    <property type="match status" value="1"/>
</dbReference>
<evidence type="ECO:0000313" key="8">
    <source>
        <dbReference type="EMBL" id="OGI77866.1"/>
    </source>
</evidence>
<evidence type="ECO:0000256" key="1">
    <source>
        <dbReference type="ARBA" id="ARBA00000085"/>
    </source>
</evidence>
<evidence type="ECO:0000259" key="7">
    <source>
        <dbReference type="PROSITE" id="PS50109"/>
    </source>
</evidence>
<evidence type="ECO:0000256" key="6">
    <source>
        <dbReference type="ARBA" id="ARBA00023012"/>
    </source>
</evidence>
<evidence type="ECO:0000256" key="3">
    <source>
        <dbReference type="ARBA" id="ARBA00022553"/>
    </source>
</evidence>
<dbReference type="SMART" id="SM00388">
    <property type="entry name" value="HisKA"/>
    <property type="match status" value="1"/>
</dbReference>
<evidence type="ECO:0000313" key="9">
    <source>
        <dbReference type="Proteomes" id="UP000177777"/>
    </source>
</evidence>
<accession>A0A1F6W7W4</accession>
<dbReference type="Pfam" id="PF00512">
    <property type="entry name" value="HisKA"/>
    <property type="match status" value="1"/>
</dbReference>
<dbReference type="InterPro" id="IPR003661">
    <property type="entry name" value="HisK_dim/P_dom"/>
</dbReference>
<dbReference type="PROSITE" id="PS50109">
    <property type="entry name" value="HIS_KIN"/>
    <property type="match status" value="1"/>
</dbReference>
<dbReference type="Pfam" id="PF02518">
    <property type="entry name" value="HATPase_c"/>
    <property type="match status" value="1"/>
</dbReference>
<comment type="caution">
    <text evidence="8">The sequence shown here is derived from an EMBL/GenBank/DDBJ whole genome shotgun (WGS) entry which is preliminary data.</text>
</comment>
<feature type="domain" description="Histidine kinase" evidence="7">
    <location>
        <begin position="79"/>
        <end position="299"/>
    </location>
</feature>
<dbReference type="Gene3D" id="3.30.565.10">
    <property type="entry name" value="Histidine kinase-like ATPase, C-terminal domain"/>
    <property type="match status" value="1"/>
</dbReference>
<dbReference type="SMART" id="SM00387">
    <property type="entry name" value="HATPase_c"/>
    <property type="match status" value="1"/>
</dbReference>
<dbReference type="PANTHER" id="PTHR43711:SF31">
    <property type="entry name" value="HISTIDINE KINASE"/>
    <property type="match status" value="1"/>
</dbReference>
<dbReference type="GO" id="GO:0000155">
    <property type="term" value="F:phosphorelay sensor kinase activity"/>
    <property type="evidence" value="ECO:0007669"/>
    <property type="project" value="InterPro"/>
</dbReference>
<keyword evidence="6" id="KW-0902">Two-component regulatory system</keyword>
<sequence>MEKNGFFVKFFGRLLAPFDLGIFSLTEIKRMKENIEKIEQVKNEYNTSTKLLIRRDLELSRANERLLKFDEVKSNFISVVAHQLRTPLSGVKWTLSMLLSGDLGPLSNEQRTFLMKSFESNTRMITLVNDMLVADHIQSGKVHYNFKHLDMVDLIDNVLFEINPQAFKKNIGISYKSHFKDLPKVYSDPETMRAVVQNLLENAIKYTIDGGKIEIDIKRDAGYLQVSIADNGIGIPKDQQKNVFEKFFRASNAIKRETDGSGLGLFISKTIVEKNNGKIWFESEEGKGTTFYFTIPLEDNAPIA</sequence>
<dbReference type="EC" id="2.7.13.3" evidence="2"/>
<dbReference type="InterPro" id="IPR036097">
    <property type="entry name" value="HisK_dim/P_sf"/>
</dbReference>
<evidence type="ECO:0000256" key="2">
    <source>
        <dbReference type="ARBA" id="ARBA00012438"/>
    </source>
</evidence>
<dbReference type="SUPFAM" id="SSF55874">
    <property type="entry name" value="ATPase domain of HSP90 chaperone/DNA topoisomerase II/histidine kinase"/>
    <property type="match status" value="1"/>
</dbReference>
<dbReference type="PRINTS" id="PR00344">
    <property type="entry name" value="BCTRLSENSOR"/>
</dbReference>
<dbReference type="InterPro" id="IPR003594">
    <property type="entry name" value="HATPase_dom"/>
</dbReference>
<comment type="catalytic activity">
    <reaction evidence="1">
        <text>ATP + protein L-histidine = ADP + protein N-phospho-L-histidine.</text>
        <dbReference type="EC" id="2.7.13.3"/>
    </reaction>
</comment>
<dbReference type="AlphaFoldDB" id="A0A1F6W7W4"/>
<dbReference type="InterPro" id="IPR050736">
    <property type="entry name" value="Sensor_HK_Regulatory"/>
</dbReference>
<keyword evidence="5" id="KW-0418">Kinase</keyword>
<dbReference type="InterPro" id="IPR004358">
    <property type="entry name" value="Sig_transdc_His_kin-like_C"/>
</dbReference>